<evidence type="ECO:0000313" key="1">
    <source>
        <dbReference type="EMBL" id="MCC8430874.1"/>
    </source>
</evidence>
<organism evidence="1 2">
    <name type="scientific">Reyranella aquatilis</name>
    <dbReference type="NCBI Taxonomy" id="2035356"/>
    <lineage>
        <taxon>Bacteria</taxon>
        <taxon>Pseudomonadati</taxon>
        <taxon>Pseudomonadota</taxon>
        <taxon>Alphaproteobacteria</taxon>
        <taxon>Hyphomicrobiales</taxon>
        <taxon>Reyranellaceae</taxon>
        <taxon>Reyranella</taxon>
    </lineage>
</organism>
<gene>
    <name evidence="1" type="ORF">LJ725_18025</name>
</gene>
<dbReference type="RefSeq" id="WP_230552021.1">
    <property type="nucleotide sequence ID" value="NZ_JAJISD010000007.1"/>
</dbReference>
<name>A0ABS8KXV4_9HYPH</name>
<protein>
    <submittedName>
        <fullName evidence="1">Virulence factor</fullName>
    </submittedName>
</protein>
<dbReference type="PIRSF" id="PIRSF034586">
    <property type="entry name" value="Vir_effector_SfrC"/>
    <property type="match status" value="1"/>
</dbReference>
<accession>A0ABS8KXV4</accession>
<dbReference type="InterPro" id="IPR017030">
    <property type="entry name" value="Vir_effector_SfrC"/>
</dbReference>
<reference evidence="1 2" key="1">
    <citation type="submission" date="2021-11" db="EMBL/GenBank/DDBJ databases">
        <authorList>
            <person name="Lee D.-H."/>
            <person name="Kim S.-B."/>
        </authorList>
    </citation>
    <scope>NUCLEOTIDE SEQUENCE [LARGE SCALE GENOMIC DNA]</scope>
    <source>
        <strain evidence="1 2">KCTC 52223</strain>
    </source>
</reference>
<dbReference type="Pfam" id="PF10139">
    <property type="entry name" value="Virul_Fac"/>
    <property type="match status" value="1"/>
</dbReference>
<dbReference type="EMBL" id="JAJISD010000007">
    <property type="protein sequence ID" value="MCC8430874.1"/>
    <property type="molecule type" value="Genomic_DNA"/>
</dbReference>
<comment type="caution">
    <text evidence="1">The sequence shown here is derived from an EMBL/GenBank/DDBJ whole genome shotgun (WGS) entry which is preliminary data.</text>
</comment>
<sequence>MDTVDLKLAQDCEALAVTASEGVAWLRNAAEQSPTVAQQAPSLVGELQKVRNQSRKLARAARRRMCVGVFGPSQAGKSYLVSILASRDGRPLQARFADKAYDFLREINPPGNRESTGLVTRFGLGLSDGSTEFPVRVRLLTQTDIVKILGNSFLLDFDHQKAEFIGPDGAAIRKRLTELRAKAHPAPVGDLESDDVLDLIEYFDTFFAGVTAELRTDYWREAIELAPRLSGTDRARLWSVLWYDFQPFTDLYLTLYDGLQKLGHAPEALLGMDALIPREKSIVDVLTLDRLGADGDDTLLVRPRQADGRSSPDARLPRSLVCALTAELNVAIDEKPWDFFDHTDLLDFPGARSRLKLANLDDVAKTKGVAEGANPLRELLLRGKVAYLFQRYSAERELSAILLCIPDGNQEVRDLSDMMTAWIDQTIGATPADRAKQKNALFLVLTKMDREFEQKAGETEESRRLRWSARLGNSLVNNFRGEWPLNWNGKPFDNSFWLRNPTVIDERLMECDGGREVGIADSFAQRAGELRRHFVENEDVRRHFANPALAWDEAFRANDGGVAYLVKSLIPVCDPAIKRAQVRGQLDVQLRRLVDRLAGFHSASDGDARAKKRDLIQTVLRGLANVIQQQLFGELVAALQVADTALREIYFRIATAQPSEEGLGKNGMGKNGKLQPAAAQSTGAAVDIGAIFADVFGEETGRTPPPSGVIEDRAERFAREAAEYWLENMRRVGADEKALSHFGVDRQHLGWLIDELIVGAHRLKLIDQLSHEVRELENAANAKWEEIAERQVRTASSALNGYVSALGFDKLPLDQRPGLPPNAPLRRVFEQPTIMIDGIPQLSENPAPIYADYCKDWMRAFLQLAMDNVGYEGGREITPEQNDRLGAILRTVAA</sequence>
<keyword evidence="2" id="KW-1185">Reference proteome</keyword>
<dbReference type="Proteomes" id="UP001198862">
    <property type="component" value="Unassembled WGS sequence"/>
</dbReference>
<proteinExistence type="predicted"/>
<evidence type="ECO:0000313" key="2">
    <source>
        <dbReference type="Proteomes" id="UP001198862"/>
    </source>
</evidence>